<dbReference type="PROSITE" id="PS00041">
    <property type="entry name" value="HTH_ARAC_FAMILY_1"/>
    <property type="match status" value="1"/>
</dbReference>
<dbReference type="Gene3D" id="1.10.10.60">
    <property type="entry name" value="Homeodomain-like"/>
    <property type="match status" value="2"/>
</dbReference>
<feature type="transmembrane region" description="Helical" evidence="4">
    <location>
        <begin position="389"/>
        <end position="410"/>
    </location>
</feature>
<gene>
    <name evidence="6" type="ORF">H9824_09710</name>
</gene>
<reference evidence="6" key="1">
    <citation type="journal article" date="2021" name="PeerJ">
        <title>Extensive microbial diversity within the chicken gut microbiome revealed by metagenomics and culture.</title>
        <authorList>
            <person name="Gilroy R."/>
            <person name="Ravi A."/>
            <person name="Getino M."/>
            <person name="Pursley I."/>
            <person name="Horton D.L."/>
            <person name="Alikhan N.F."/>
            <person name="Baker D."/>
            <person name="Gharbi K."/>
            <person name="Hall N."/>
            <person name="Watson M."/>
            <person name="Adriaenssens E.M."/>
            <person name="Foster-Nyarko E."/>
            <person name="Jarju S."/>
            <person name="Secka A."/>
            <person name="Antonio M."/>
            <person name="Oren A."/>
            <person name="Chaudhuri R.R."/>
            <person name="La Ragione R."/>
            <person name="Hildebrand F."/>
            <person name="Pallen M.J."/>
        </authorList>
    </citation>
    <scope>NUCLEOTIDE SEQUENCE</scope>
    <source>
        <strain evidence="6">Gambia2-208</strain>
    </source>
</reference>
<dbReference type="Pfam" id="PF12833">
    <property type="entry name" value="HTH_18"/>
    <property type="match status" value="1"/>
</dbReference>
<dbReference type="Proteomes" id="UP000886851">
    <property type="component" value="Unassembled WGS sequence"/>
</dbReference>
<dbReference type="GO" id="GO:0043565">
    <property type="term" value="F:sequence-specific DNA binding"/>
    <property type="evidence" value="ECO:0007669"/>
    <property type="project" value="InterPro"/>
</dbReference>
<comment type="caution">
    <text evidence="6">The sequence shown here is derived from an EMBL/GenBank/DDBJ whole genome shotgun (WGS) entry which is preliminary data.</text>
</comment>
<proteinExistence type="predicted"/>
<evidence type="ECO:0000256" key="2">
    <source>
        <dbReference type="ARBA" id="ARBA00023125"/>
    </source>
</evidence>
<keyword evidence="4" id="KW-0812">Transmembrane</keyword>
<evidence type="ECO:0000256" key="1">
    <source>
        <dbReference type="ARBA" id="ARBA00023015"/>
    </source>
</evidence>
<evidence type="ECO:0000256" key="4">
    <source>
        <dbReference type="SAM" id="Phobius"/>
    </source>
</evidence>
<evidence type="ECO:0000256" key="3">
    <source>
        <dbReference type="ARBA" id="ARBA00023163"/>
    </source>
</evidence>
<keyword evidence="4" id="KW-0472">Membrane</keyword>
<dbReference type="SUPFAM" id="SSF46689">
    <property type="entry name" value="Homeodomain-like"/>
    <property type="match status" value="1"/>
</dbReference>
<dbReference type="InterPro" id="IPR011990">
    <property type="entry name" value="TPR-like_helical_dom_sf"/>
</dbReference>
<dbReference type="EMBL" id="DXCV01000064">
    <property type="protein sequence ID" value="HIY88966.1"/>
    <property type="molecule type" value="Genomic_DNA"/>
</dbReference>
<dbReference type="Gene3D" id="1.25.40.10">
    <property type="entry name" value="Tetratricopeptide repeat domain"/>
    <property type="match status" value="1"/>
</dbReference>
<dbReference type="SUPFAM" id="SSF48452">
    <property type="entry name" value="TPR-like"/>
    <property type="match status" value="2"/>
</dbReference>
<dbReference type="AlphaFoldDB" id="A0A9D1ZJN7"/>
<dbReference type="SMART" id="SM00342">
    <property type="entry name" value="HTH_ARAC"/>
    <property type="match status" value="1"/>
</dbReference>
<dbReference type="InterPro" id="IPR018060">
    <property type="entry name" value="HTH_AraC"/>
</dbReference>
<dbReference type="PROSITE" id="PS01124">
    <property type="entry name" value="HTH_ARAC_FAMILY_2"/>
    <property type="match status" value="1"/>
</dbReference>
<keyword evidence="2" id="KW-0238">DNA-binding</keyword>
<sequence length="565" mass="63450">MGILPLLKICLGVCVWIWALWPASVRAEEPSALPSSYEDLREAGIRFLNQGDLALARHCGERLLQLAGPEEERHPAVLYSHLLLGLAGTESGADSAWYVHLETARALAGRQRDYEALMMALNGFGNYALFHNNDVYTALSYYFQALEEGKRVDNRRLYAMVLSNISGAYFMRGDFSGLRYADEAIRIAQAEDEPVPLFHATMNRAIFCLAADSLLPQAAVAIDALEQMHDAYGFGTESDLSLLRAQLHAGRGETAGAYGEFARAMENFPTASASTITMVYIEYARLLRTDHRAASAIRVLEHGLEHIDSSGVLIHKARLLKEMALSYREAGQTGKALECTLAYMEYQDRLFDEVRERATQEARIRHDIFAREQRISEQQVEILGNRYKIAVLTGLMLVLVVALALIYGFYRKKNRLYQAIVSQNREYLQREQLLLNQIEQMRKPGPSAPADKLQDLMARFTTLMMEERAFTDSTLTVASMAERLDTNRTYLSKAINENTGKTFTQLVNEYRIRQAISEISDLAADKPLKQIAAEVGFSSLSTFYATFQAVTGMTPARYRSQLKGL</sequence>
<reference evidence="6" key="2">
    <citation type="submission" date="2021-04" db="EMBL/GenBank/DDBJ databases">
        <authorList>
            <person name="Gilroy R."/>
        </authorList>
    </citation>
    <scope>NUCLEOTIDE SEQUENCE</scope>
    <source>
        <strain evidence="6">Gambia2-208</strain>
    </source>
</reference>
<dbReference type="InterPro" id="IPR020449">
    <property type="entry name" value="Tscrpt_reg_AraC-type_HTH"/>
</dbReference>
<evidence type="ECO:0000313" key="6">
    <source>
        <dbReference type="EMBL" id="HIY88966.1"/>
    </source>
</evidence>
<keyword evidence="1" id="KW-0805">Transcription regulation</keyword>
<name>A0A9D1ZJN7_9BACE</name>
<evidence type="ECO:0000259" key="5">
    <source>
        <dbReference type="PROSITE" id="PS01124"/>
    </source>
</evidence>
<organism evidence="6 7">
    <name type="scientific">Candidatus Bacteroides pullicola</name>
    <dbReference type="NCBI Taxonomy" id="2838475"/>
    <lineage>
        <taxon>Bacteria</taxon>
        <taxon>Pseudomonadati</taxon>
        <taxon>Bacteroidota</taxon>
        <taxon>Bacteroidia</taxon>
        <taxon>Bacteroidales</taxon>
        <taxon>Bacteroidaceae</taxon>
        <taxon>Bacteroides</taxon>
    </lineage>
</organism>
<keyword evidence="4" id="KW-1133">Transmembrane helix</keyword>
<accession>A0A9D1ZJN7</accession>
<evidence type="ECO:0000313" key="7">
    <source>
        <dbReference type="Proteomes" id="UP000886851"/>
    </source>
</evidence>
<dbReference type="PANTHER" id="PTHR43280:SF29">
    <property type="entry name" value="ARAC-FAMILY TRANSCRIPTIONAL REGULATOR"/>
    <property type="match status" value="1"/>
</dbReference>
<protein>
    <submittedName>
        <fullName evidence="6">Helix-turn-helix transcriptional regulator</fullName>
    </submittedName>
</protein>
<dbReference type="PRINTS" id="PR00032">
    <property type="entry name" value="HTHARAC"/>
</dbReference>
<dbReference type="GO" id="GO:0003700">
    <property type="term" value="F:DNA-binding transcription factor activity"/>
    <property type="evidence" value="ECO:0007669"/>
    <property type="project" value="InterPro"/>
</dbReference>
<feature type="domain" description="HTH araC/xylS-type" evidence="5">
    <location>
        <begin position="458"/>
        <end position="561"/>
    </location>
</feature>
<dbReference type="PANTHER" id="PTHR43280">
    <property type="entry name" value="ARAC-FAMILY TRANSCRIPTIONAL REGULATOR"/>
    <property type="match status" value="1"/>
</dbReference>
<dbReference type="InterPro" id="IPR018062">
    <property type="entry name" value="HTH_AraC-typ_CS"/>
</dbReference>
<dbReference type="InterPro" id="IPR009057">
    <property type="entry name" value="Homeodomain-like_sf"/>
</dbReference>
<keyword evidence="3" id="KW-0804">Transcription</keyword>